<dbReference type="Proteomes" id="UP001257948">
    <property type="component" value="Unassembled WGS sequence"/>
</dbReference>
<evidence type="ECO:0000313" key="4">
    <source>
        <dbReference type="Proteomes" id="UP001257948"/>
    </source>
</evidence>
<gene>
    <name evidence="3" type="ORF">RQC66_43355</name>
</gene>
<evidence type="ECO:0000313" key="3">
    <source>
        <dbReference type="EMBL" id="MDT7847570.1"/>
    </source>
</evidence>
<comment type="caution">
    <text evidence="3">The sequence shown here is derived from an EMBL/GenBank/DDBJ whole genome shotgun (WGS) entry which is preliminary data.</text>
</comment>
<dbReference type="InterPro" id="IPR024983">
    <property type="entry name" value="CHAT_dom"/>
</dbReference>
<sequence length="765" mass="84096">MEARKIVAGLSRVAEAFKLGLAAQADARGGRDRGRLDMAITHFRRAVVAAAGDDPHRGKYANCLGVALLDRHRLTGDVGDLDEALDHLVASFDAAAKQTMGRARVLRNLFDAMELRLSLADVPLTDDQRARLPSLESLRREKSRTPGLPAIERLAAARESGHRAVAEQGLAQGCPDLTHAVELLPLVVWGGRDEVLEFLADYRGLASEAASSAVATGDVASAVRLLEQGRAVVWQQDLANRTPREELLRQLVAQGPRPHEGTVKDSRAKTHPKAVRKRSGRAVDRPAPSLPSDLVERMDRAHAALTRLAPGPDASPDKGDPRLDFDRWGFPWRTGTPGLAELSDAVREWESLRRTARRGLPYVTFQLPDYQRDIRPAASDGPVVYLNVSRWRCDAMIVTRSGEHPTHVPLPALTAADAEQQAQRYLAAMMSDGDGREDVVRDVLHWLWHTVASPVLAAVARLPELAEIPAQPHVWWIPTGPLTTLPLHAALSDDGRSVLDQVTSSYTPTVSALTRARTVRRASDLGPPPTRRHLLVAPATGELPATKRTLVRLSTLLPRRQRTSLVGSEATWDKVHEELPRHAWVHFDCHAVQNFDEPLTSRLSLHDRDLTVADLIELPGNSTEFALLAACTTAAGGSLVRDEWVSLAAALMYAEYQAVIGTLWPVPDGPTARIARDVYAALIPPAEEPLNSEDTDAMSSKWRRFLRRLLPFAGRRSAPKPPWSSRTVDLNAINSADALHRALLRERDRRPDHPSAWVSFVHYGV</sequence>
<feature type="region of interest" description="Disordered" evidence="1">
    <location>
        <begin position="254"/>
        <end position="292"/>
    </location>
</feature>
<evidence type="ECO:0000256" key="1">
    <source>
        <dbReference type="SAM" id="MobiDB-lite"/>
    </source>
</evidence>
<dbReference type="Pfam" id="PF12770">
    <property type="entry name" value="CHAT"/>
    <property type="match status" value="1"/>
</dbReference>
<organism evidence="3 4">
    <name type="scientific">Streptomyces justiciae</name>
    <dbReference type="NCBI Taxonomy" id="2780140"/>
    <lineage>
        <taxon>Bacteria</taxon>
        <taxon>Bacillati</taxon>
        <taxon>Actinomycetota</taxon>
        <taxon>Actinomycetes</taxon>
        <taxon>Kitasatosporales</taxon>
        <taxon>Streptomycetaceae</taxon>
        <taxon>Streptomyces</taxon>
    </lineage>
</organism>
<proteinExistence type="predicted"/>
<dbReference type="EMBL" id="JAVTLL010000054">
    <property type="protein sequence ID" value="MDT7847570.1"/>
    <property type="molecule type" value="Genomic_DNA"/>
</dbReference>
<feature type="compositionally biased region" description="Basic and acidic residues" evidence="1">
    <location>
        <begin position="257"/>
        <end position="268"/>
    </location>
</feature>
<name>A0ABU3M809_9ACTN</name>
<protein>
    <submittedName>
        <fullName evidence="3">CHAT domain-containing protein</fullName>
    </submittedName>
</protein>
<accession>A0ABU3M809</accession>
<feature type="compositionally biased region" description="Basic residues" evidence="1">
    <location>
        <begin position="269"/>
        <end position="280"/>
    </location>
</feature>
<dbReference type="RefSeq" id="WP_314207753.1">
    <property type="nucleotide sequence ID" value="NZ_JAVTLL010000054.1"/>
</dbReference>
<reference evidence="4" key="1">
    <citation type="submission" date="2023-07" db="EMBL/GenBank/DDBJ databases">
        <title>Draft genome sequence of the endophytic actinobacterium Streptomyces justiciae WPN32, a potential antibiotic producer.</title>
        <authorList>
            <person name="Yasawong M."/>
            <person name="Pana W."/>
            <person name="Ganta P."/>
            <person name="Santapan N."/>
            <person name="Songngamsuk T."/>
            <person name="Phatcharaharikarn M."/>
            <person name="Kerdtoob S."/>
            <person name="Nantapong N."/>
        </authorList>
    </citation>
    <scope>NUCLEOTIDE SEQUENCE [LARGE SCALE GENOMIC DNA]</scope>
    <source>
        <strain evidence="4">WPN32</strain>
    </source>
</reference>
<evidence type="ECO:0000259" key="2">
    <source>
        <dbReference type="Pfam" id="PF12770"/>
    </source>
</evidence>
<feature type="domain" description="CHAT" evidence="2">
    <location>
        <begin position="442"/>
        <end position="764"/>
    </location>
</feature>
<keyword evidence="4" id="KW-1185">Reference proteome</keyword>